<dbReference type="PANTHER" id="PTHR33376:SF15">
    <property type="entry name" value="BLL6794 PROTEIN"/>
    <property type="match status" value="1"/>
</dbReference>
<gene>
    <name evidence="3" type="ORF">HMEPL2_21820</name>
</gene>
<protein>
    <recommendedName>
        <fullName evidence="5">TRAP-type C4-dicarboxylate transport system, substrate-binding protein</fullName>
    </recommendedName>
</protein>
<keyword evidence="1 2" id="KW-0732">Signal</keyword>
<dbReference type="Pfam" id="PF03480">
    <property type="entry name" value="DctP"/>
    <property type="match status" value="1"/>
</dbReference>
<sequence length="387" mass="42535">MNNKRLFYTCSLVLATSGLTLSPLSAEATELRYAVGFPAGVPLDAAKQYSSAVSELTDDQYSVRIFELSLLNHSEMSSGIGDGMADIGYLLTAYSPSDYPFSNLAADMSMKLALDDRAEGKEGYAYSGAMLEYILLNCPECLDEFKANNQVYTGVVSTPTYGMFCNDPVTTTSDIEGKRIRISGAPWARWVRNFGASPVSLPIGESYEALSQGVIDCTFFSAPELTNFNLIEVVKNINMDLPGGLFAAGGATTLNRDRWNSFDADTKHAMLKAGSVMSAYVTYLYQEQANQDLSAAEERGINIISADNALIEDSKEFILSDLEIVPSYYSNEYGIDLERAEELAGVMSDLIDKWQVIVSDIDDPDQLAEIYWDEIYSKIDHTDYAAQ</sequence>
<evidence type="ECO:0000256" key="2">
    <source>
        <dbReference type="SAM" id="SignalP"/>
    </source>
</evidence>
<dbReference type="Proteomes" id="UP000501053">
    <property type="component" value="Chromosome"/>
</dbReference>
<dbReference type="AlphaFoldDB" id="A0A6F8XBR5"/>
<accession>A0A6F8XBR5</accession>
<dbReference type="Gene3D" id="3.40.190.170">
    <property type="entry name" value="Bacterial extracellular solute-binding protein, family 7"/>
    <property type="match status" value="1"/>
</dbReference>
<dbReference type="RefSeq" id="WP_172515069.1">
    <property type="nucleotide sequence ID" value="NZ_AP022869.1"/>
</dbReference>
<dbReference type="InterPro" id="IPR038404">
    <property type="entry name" value="TRAP_DctP_sf"/>
</dbReference>
<evidence type="ECO:0008006" key="5">
    <source>
        <dbReference type="Google" id="ProtNLM"/>
    </source>
</evidence>
<feature type="chain" id="PRO_5026306557" description="TRAP-type C4-dicarboxylate transport system, substrate-binding protein" evidence="2">
    <location>
        <begin position="29"/>
        <end position="387"/>
    </location>
</feature>
<reference evidence="3 4" key="1">
    <citation type="submission" date="2020-03" db="EMBL/GenBank/DDBJ databases">
        <title>Complete Genome Sequence of Halomonas meridiana strain Eplume2, isolated from hydrothermal-plume in the north east Pacific Ocean.</title>
        <authorList>
            <person name="Kurihara Y."/>
            <person name="Kawai S."/>
            <person name="Sakai A."/>
            <person name="Galipon J."/>
            <person name="Arakawa K."/>
        </authorList>
    </citation>
    <scope>NUCLEOTIDE SEQUENCE [LARGE SCALE GENOMIC DNA]</scope>
    <source>
        <strain evidence="3 4">Eplume2</strain>
    </source>
</reference>
<name>A0A6F8XBR5_9GAMM</name>
<proteinExistence type="predicted"/>
<dbReference type="EMBL" id="AP022869">
    <property type="protein sequence ID" value="BCB71831.1"/>
    <property type="molecule type" value="Genomic_DNA"/>
</dbReference>
<keyword evidence="4" id="KW-1185">Reference proteome</keyword>
<feature type="signal peptide" evidence="2">
    <location>
        <begin position="1"/>
        <end position="28"/>
    </location>
</feature>
<organism evidence="3 4">
    <name type="scientific">Vreelandella aquamarina</name>
    <dbReference type="NCBI Taxonomy" id="77097"/>
    <lineage>
        <taxon>Bacteria</taxon>
        <taxon>Pseudomonadati</taxon>
        <taxon>Pseudomonadota</taxon>
        <taxon>Gammaproteobacteria</taxon>
        <taxon>Oceanospirillales</taxon>
        <taxon>Halomonadaceae</taxon>
        <taxon>Vreelandella</taxon>
    </lineage>
</organism>
<evidence type="ECO:0000313" key="4">
    <source>
        <dbReference type="Proteomes" id="UP000501053"/>
    </source>
</evidence>
<dbReference type="CDD" id="cd13666">
    <property type="entry name" value="PBP2_TRAP_DctP_like_1"/>
    <property type="match status" value="1"/>
</dbReference>
<dbReference type="GO" id="GO:0055085">
    <property type="term" value="P:transmembrane transport"/>
    <property type="evidence" value="ECO:0007669"/>
    <property type="project" value="InterPro"/>
</dbReference>
<evidence type="ECO:0000313" key="3">
    <source>
        <dbReference type="EMBL" id="BCB71831.1"/>
    </source>
</evidence>
<dbReference type="PANTHER" id="PTHR33376">
    <property type="match status" value="1"/>
</dbReference>
<evidence type="ECO:0000256" key="1">
    <source>
        <dbReference type="ARBA" id="ARBA00022729"/>
    </source>
</evidence>
<dbReference type="NCBIfam" id="NF037995">
    <property type="entry name" value="TRAP_S1"/>
    <property type="match status" value="1"/>
</dbReference>
<dbReference type="InterPro" id="IPR018389">
    <property type="entry name" value="DctP_fam"/>
</dbReference>